<gene>
    <name evidence="1" type="ORF">E5288_WYG012132</name>
</gene>
<keyword evidence="2" id="KW-1185">Reference proteome</keyword>
<protein>
    <submittedName>
        <fullName evidence="1">Uncharacterized protein</fullName>
    </submittedName>
</protein>
<accession>A0A6B0R6S3</accession>
<dbReference type="EMBL" id="VBQZ03000019">
    <property type="protein sequence ID" value="MXQ84106.1"/>
    <property type="molecule type" value="Genomic_DNA"/>
</dbReference>
<comment type="caution">
    <text evidence="1">The sequence shown here is derived from an EMBL/GenBank/DDBJ whole genome shotgun (WGS) entry which is preliminary data.</text>
</comment>
<dbReference type="AlphaFoldDB" id="A0A6B0R6S3"/>
<proteinExistence type="predicted"/>
<reference evidence="1" key="1">
    <citation type="submission" date="2019-10" db="EMBL/GenBank/DDBJ databases">
        <title>The sequence and de novo assembly of the wild yak genome.</title>
        <authorList>
            <person name="Liu Y."/>
        </authorList>
    </citation>
    <scope>NUCLEOTIDE SEQUENCE [LARGE SCALE GENOMIC DNA]</scope>
    <source>
        <strain evidence="1">WY2019</strain>
    </source>
</reference>
<evidence type="ECO:0000313" key="2">
    <source>
        <dbReference type="Proteomes" id="UP000322234"/>
    </source>
</evidence>
<dbReference type="Proteomes" id="UP000322234">
    <property type="component" value="Unassembled WGS sequence"/>
</dbReference>
<sequence length="463" mass="52421">MFGASFRPAQAAPLSLREGSFFQEEEPKKKDPILVTLLQTTPLMMVKAELHLESICESLCKTGKSFEALITAGRVDIRVWCGRQVAAEVASTDRLQLNPEMHVLPLCLKPTDPSQSCLGVQKMLREKSDFQGKDHLLQRIHRKQTEKRVLGGEWVSRNKSTYLQGEADTSASSMSAEGGSCTLKMLRWFTEKFCETSGNVMGNCSRLERRGFPGSHPHSGHETQYSVNTETICSCNFPRWGWLLAVVFPGNLGTLRSSVTLASSQREQTQSIHSALAKCDVREQDFCLLWQTAALKFYEEERDFKTHRCTCGFLTPSKKITSKETERRRNRRRLHFKRKEVKDYHPEDIYAITVCTGGFLHTSPQPRVDSLWVRTRYQLGDVMGAGRVRKATAFWTNDSGYFFGISDTFKIPPKVSHRNPVPLAISRRKPSPIFQIPLLPSDERQVQLDKLVSTFKTVGSRGP</sequence>
<evidence type="ECO:0000313" key="1">
    <source>
        <dbReference type="EMBL" id="MXQ84106.1"/>
    </source>
</evidence>
<organism evidence="1 2">
    <name type="scientific">Bos mutus</name>
    <name type="common">wild yak</name>
    <dbReference type="NCBI Taxonomy" id="72004"/>
    <lineage>
        <taxon>Eukaryota</taxon>
        <taxon>Metazoa</taxon>
        <taxon>Chordata</taxon>
        <taxon>Craniata</taxon>
        <taxon>Vertebrata</taxon>
        <taxon>Euteleostomi</taxon>
        <taxon>Mammalia</taxon>
        <taxon>Eutheria</taxon>
        <taxon>Laurasiatheria</taxon>
        <taxon>Artiodactyla</taxon>
        <taxon>Ruminantia</taxon>
        <taxon>Pecora</taxon>
        <taxon>Bovidae</taxon>
        <taxon>Bovinae</taxon>
        <taxon>Bos</taxon>
    </lineage>
</organism>
<name>A0A6B0R6S3_9CETA</name>